<comment type="caution">
    <text evidence="1">The sequence shown here is derived from an EMBL/GenBank/DDBJ whole genome shotgun (WGS) entry which is preliminary data.</text>
</comment>
<dbReference type="Proteomes" id="UP001236806">
    <property type="component" value="Unassembled WGS sequence"/>
</dbReference>
<proteinExistence type="predicted"/>
<name>A0ABU0PFM4_9MICC</name>
<sequence length="64" mass="7278">MTDSRLFRVINDPRGPEAIISGLSNEELAGLLDALYRNLDTPVPEPCAIFWYETGVEESRRRAR</sequence>
<protein>
    <submittedName>
        <fullName evidence="1">Uncharacterized protein</fullName>
    </submittedName>
</protein>
<evidence type="ECO:0000313" key="1">
    <source>
        <dbReference type="EMBL" id="MDQ0672759.1"/>
    </source>
</evidence>
<evidence type="ECO:0000313" key="2">
    <source>
        <dbReference type="Proteomes" id="UP001236806"/>
    </source>
</evidence>
<organism evidence="1 2">
    <name type="scientific">Pseudarthrobacter siccitolerans</name>
    <dbReference type="NCBI Taxonomy" id="861266"/>
    <lineage>
        <taxon>Bacteria</taxon>
        <taxon>Bacillati</taxon>
        <taxon>Actinomycetota</taxon>
        <taxon>Actinomycetes</taxon>
        <taxon>Micrococcales</taxon>
        <taxon>Micrococcaceae</taxon>
        <taxon>Pseudarthrobacter</taxon>
    </lineage>
</organism>
<dbReference type="RefSeq" id="WP_306633389.1">
    <property type="nucleotide sequence ID" value="NZ_JAUSXB010000001.1"/>
</dbReference>
<accession>A0ABU0PFM4</accession>
<keyword evidence="2" id="KW-1185">Reference proteome</keyword>
<reference evidence="1 2" key="1">
    <citation type="submission" date="2023-07" db="EMBL/GenBank/DDBJ databases">
        <title>Comparative genomics of wheat-associated soil bacteria to identify genetic determinants of phenazine resistance.</title>
        <authorList>
            <person name="Mouncey N."/>
        </authorList>
    </citation>
    <scope>NUCLEOTIDE SEQUENCE [LARGE SCALE GENOMIC DNA]</scope>
    <source>
        <strain evidence="1 2">W1I3</strain>
    </source>
</reference>
<gene>
    <name evidence="1" type="ORF">QFZ36_000320</name>
</gene>
<dbReference type="EMBL" id="JAUSXB010000001">
    <property type="protein sequence ID" value="MDQ0672759.1"/>
    <property type="molecule type" value="Genomic_DNA"/>
</dbReference>